<dbReference type="Proteomes" id="UP001165740">
    <property type="component" value="Chromosome 15"/>
</dbReference>
<dbReference type="Pfam" id="PF00566">
    <property type="entry name" value="RabGAP-TBC"/>
    <property type="match status" value="1"/>
</dbReference>
<evidence type="ECO:0000313" key="7">
    <source>
        <dbReference type="RefSeq" id="XP_055867813.1"/>
    </source>
</evidence>
<evidence type="ECO:0000256" key="4">
    <source>
        <dbReference type="SAM" id="MobiDB-lite"/>
    </source>
</evidence>
<dbReference type="Gene3D" id="1.10.8.270">
    <property type="entry name" value="putative rabgap domain of human tbc1 domain family member 14 like domains"/>
    <property type="match status" value="1"/>
</dbReference>
<dbReference type="OMA" id="DTMIQDS"/>
<dbReference type="InterPro" id="IPR035969">
    <property type="entry name" value="Rab-GAP_TBC_sf"/>
</dbReference>
<evidence type="ECO:0000256" key="2">
    <source>
        <dbReference type="ARBA" id="ARBA00043879"/>
    </source>
</evidence>
<feature type="compositionally biased region" description="Polar residues" evidence="4">
    <location>
        <begin position="17"/>
        <end position="28"/>
    </location>
</feature>
<dbReference type="FunFam" id="1.10.8.270:FF:000016">
    <property type="entry name" value="TBC1 domain family member 2A"/>
    <property type="match status" value="1"/>
</dbReference>
<dbReference type="OrthoDB" id="294251at2759"/>
<reference evidence="7" key="1">
    <citation type="submission" date="2025-08" db="UniProtKB">
        <authorList>
            <consortium name="RefSeq"/>
        </authorList>
    </citation>
    <scope>IDENTIFICATION</scope>
</reference>
<dbReference type="RefSeq" id="XP_055867813.1">
    <property type="nucleotide sequence ID" value="XM_056011838.1"/>
</dbReference>
<dbReference type="Gene3D" id="1.10.10.750">
    <property type="entry name" value="Ypt/Rab-GAP domain of gyp1p, domain 1"/>
    <property type="match status" value="1"/>
</dbReference>
<dbReference type="PROSITE" id="PS50086">
    <property type="entry name" value="TBC_RABGAP"/>
    <property type="match status" value="1"/>
</dbReference>
<evidence type="ECO:0000256" key="3">
    <source>
        <dbReference type="ARBA" id="ARBA00070878"/>
    </source>
</evidence>
<evidence type="ECO:0000313" key="6">
    <source>
        <dbReference type="Proteomes" id="UP001165740"/>
    </source>
</evidence>
<dbReference type="AlphaFoldDB" id="A0A9W2YYL7"/>
<dbReference type="SMART" id="SM00164">
    <property type="entry name" value="TBC"/>
    <property type="match status" value="1"/>
</dbReference>
<name>A0A9W2YYL7_BIOGL</name>
<gene>
    <name evidence="7" type="primary">LOC106055592</name>
</gene>
<keyword evidence="1" id="KW-0343">GTPase activation</keyword>
<dbReference type="GO" id="GO:0005096">
    <property type="term" value="F:GTPase activator activity"/>
    <property type="evidence" value="ECO:0007669"/>
    <property type="project" value="UniProtKB-KW"/>
</dbReference>
<evidence type="ECO:0000259" key="5">
    <source>
        <dbReference type="PROSITE" id="PS50086"/>
    </source>
</evidence>
<evidence type="ECO:0000256" key="1">
    <source>
        <dbReference type="ARBA" id="ARBA00022468"/>
    </source>
</evidence>
<dbReference type="SUPFAM" id="SSF47923">
    <property type="entry name" value="Ypt/Rab-GAP domain of gyp1p"/>
    <property type="match status" value="2"/>
</dbReference>
<dbReference type="Gene3D" id="1.10.472.80">
    <property type="entry name" value="Ypt/Rab-GAP domain of gyp1p, domain 3"/>
    <property type="match status" value="1"/>
</dbReference>
<accession>A0A9W2YYL7</accession>
<dbReference type="GeneID" id="106055592"/>
<organism evidence="6 7">
    <name type="scientific">Biomphalaria glabrata</name>
    <name type="common">Bloodfluke planorb</name>
    <name type="synonym">Freshwater snail</name>
    <dbReference type="NCBI Taxonomy" id="6526"/>
    <lineage>
        <taxon>Eukaryota</taxon>
        <taxon>Metazoa</taxon>
        <taxon>Spiralia</taxon>
        <taxon>Lophotrochozoa</taxon>
        <taxon>Mollusca</taxon>
        <taxon>Gastropoda</taxon>
        <taxon>Heterobranchia</taxon>
        <taxon>Euthyneura</taxon>
        <taxon>Panpulmonata</taxon>
        <taxon>Hygrophila</taxon>
        <taxon>Lymnaeoidea</taxon>
        <taxon>Planorbidae</taxon>
        <taxon>Biomphalaria</taxon>
    </lineage>
</organism>
<comment type="function">
    <text evidence="2">May act as a GTPase-activating protein for Rab family protein(s).</text>
</comment>
<proteinExistence type="predicted"/>
<dbReference type="InterPro" id="IPR050302">
    <property type="entry name" value="Rab_GAP_TBC_domain"/>
</dbReference>
<feature type="domain" description="Rab-GAP TBC" evidence="5">
    <location>
        <begin position="95"/>
        <end position="286"/>
    </location>
</feature>
<feature type="region of interest" description="Disordered" evidence="4">
    <location>
        <begin position="1"/>
        <end position="28"/>
    </location>
</feature>
<protein>
    <recommendedName>
        <fullName evidence="3">Growth hormone-regulated TBC protein 1</fullName>
    </recommendedName>
</protein>
<dbReference type="GO" id="GO:0031267">
    <property type="term" value="F:small GTPase binding"/>
    <property type="evidence" value="ECO:0007669"/>
    <property type="project" value="TreeGrafter"/>
</dbReference>
<sequence>MEEQAVTDLNKDKDTSDTPSTVSYSPSNSEYDIIDRKVDPYGFERTAEFDFESYEKFMSTYLSTLSRRASRWKSSFKKMDNLSNSRKLKRFCRKGIPGDLRPDVWMQISKASKRMAEDPQKYTTLRSQRTDPAVSESILLDIHRTFPENVYFSELADPGSLKKPLQNVLEAISLSNPHLGYCQGMNFIAGLLLLVMKSEEKAFWLMDTLIQTILPDFYAPDMIAVKAEQDLLGELVKWKLPDLHSHLEGLGVQWCLVGMKWFICLYADVMPVDTVLRVWDCLFLEGSKILLRVALTLITLNKDRLLKCTNFPQAVEVFKDIVKDPITLECHTFMQNIFKVTGSMPGDKIKAMREKCVRQALQS</sequence>
<dbReference type="FunFam" id="1.10.472.80:FF:000029">
    <property type="entry name" value="Growth hormone-regulated TBC protein 1"/>
    <property type="match status" value="1"/>
</dbReference>
<dbReference type="InterPro" id="IPR000195">
    <property type="entry name" value="Rab-GAP-TBC_dom"/>
</dbReference>
<dbReference type="PANTHER" id="PTHR47219">
    <property type="entry name" value="RAB GTPASE-ACTIVATING PROTEIN 1-LIKE"/>
    <property type="match status" value="1"/>
</dbReference>
<dbReference type="PANTHER" id="PTHR47219:SF10">
    <property type="entry name" value="GROWTH HORMONE-REGULATED TBC PROTEIN 1"/>
    <property type="match status" value="1"/>
</dbReference>
<keyword evidence="6" id="KW-1185">Reference proteome</keyword>